<dbReference type="Proteomes" id="UP000199696">
    <property type="component" value="Unassembled WGS sequence"/>
</dbReference>
<feature type="domain" description="DUF4037" evidence="1">
    <location>
        <begin position="137"/>
        <end position="236"/>
    </location>
</feature>
<evidence type="ECO:0000259" key="1">
    <source>
        <dbReference type="Pfam" id="PF13228"/>
    </source>
</evidence>
<protein>
    <recommendedName>
        <fullName evidence="1">DUF4037 domain-containing protein</fullName>
    </recommendedName>
</protein>
<evidence type="ECO:0000313" key="3">
    <source>
        <dbReference type="Proteomes" id="UP000199696"/>
    </source>
</evidence>
<gene>
    <name evidence="2" type="ORF">GA0070604_2483</name>
</gene>
<dbReference type="Pfam" id="PF13228">
    <property type="entry name" value="DUF4037"/>
    <property type="match status" value="1"/>
</dbReference>
<dbReference type="EMBL" id="FMHY01000002">
    <property type="protein sequence ID" value="SCL52072.1"/>
    <property type="molecule type" value="Genomic_DNA"/>
</dbReference>
<dbReference type="RefSeq" id="WP_091118092.1">
    <property type="nucleotide sequence ID" value="NZ_FMHY01000002.1"/>
</dbReference>
<sequence length="357" mass="38468">MDFVPGLTLCRRFHDEVLAPLLARRLPGLRYAAGLLDGGSELLGLDTPRSTDHDWGPRTQLFVADAADVARVRATLDAALPARFLGWPTRFAGGPDVRLGVVHPDGDRHGVGVDELGGWLRERLGCDPRAGMAVADWLCVPTQRLAELTGGAVFHDGLDGELTAARARLAWYPDDVWRYVLAAGWQRIGQAEHLVGRCAEVGDELGSRVVAAGLARDLMRLGLLLHRRWPPYAKWLGTVFAALPAADPVLDALAAALGPGDWPARQAGLVRALETVAAWTNDSGLAAAVDPTVRPFHDRPFLVLDANRFVAALRAAVEDPALRARPPVGAVDQYLDNVDVLTHAERVRRVAAAVLPD</sequence>
<keyword evidence="3" id="KW-1185">Reference proteome</keyword>
<dbReference type="STRING" id="227316.GA0070604_2483"/>
<reference evidence="3" key="1">
    <citation type="submission" date="2016-06" db="EMBL/GenBank/DDBJ databases">
        <authorList>
            <person name="Varghese N."/>
            <person name="Submissions Spin"/>
        </authorList>
    </citation>
    <scope>NUCLEOTIDE SEQUENCE [LARGE SCALE GENOMIC DNA]</scope>
    <source>
        <strain evidence="3">DSM 44814</strain>
    </source>
</reference>
<dbReference type="OrthoDB" id="3030at2"/>
<accession>A0A1C6UDI9</accession>
<dbReference type="InterPro" id="IPR025117">
    <property type="entry name" value="DUF4037"/>
</dbReference>
<name>A0A1C6UDI9_9ACTN</name>
<proteinExistence type="predicted"/>
<dbReference type="AlphaFoldDB" id="A0A1C6UDI9"/>
<organism evidence="2 3">
    <name type="scientific">Micromonospora eburnea</name>
    <dbReference type="NCBI Taxonomy" id="227316"/>
    <lineage>
        <taxon>Bacteria</taxon>
        <taxon>Bacillati</taxon>
        <taxon>Actinomycetota</taxon>
        <taxon>Actinomycetes</taxon>
        <taxon>Micromonosporales</taxon>
        <taxon>Micromonosporaceae</taxon>
        <taxon>Micromonospora</taxon>
    </lineage>
</organism>
<evidence type="ECO:0000313" key="2">
    <source>
        <dbReference type="EMBL" id="SCL52072.1"/>
    </source>
</evidence>